<protein>
    <submittedName>
        <fullName evidence="2">Uncharacterized protein YggT (Ycf19 family)</fullName>
    </submittedName>
</protein>
<organism evidence="2 3">
    <name type="scientific">Alkalibacillus salilacus</name>
    <dbReference type="NCBI Taxonomy" id="284582"/>
    <lineage>
        <taxon>Bacteria</taxon>
        <taxon>Bacillati</taxon>
        <taxon>Bacillota</taxon>
        <taxon>Bacilli</taxon>
        <taxon>Bacillales</taxon>
        <taxon>Bacillaceae</taxon>
        <taxon>Alkalibacillus</taxon>
    </lineage>
</organism>
<evidence type="ECO:0000256" key="1">
    <source>
        <dbReference type="SAM" id="Phobius"/>
    </source>
</evidence>
<gene>
    <name evidence="2" type="ORF">J2S77_001253</name>
</gene>
<keyword evidence="1" id="KW-0812">Transmembrane</keyword>
<accession>A0ABT9VEG4</accession>
<dbReference type="InterPro" id="IPR003425">
    <property type="entry name" value="CCB3/YggT"/>
</dbReference>
<dbReference type="EMBL" id="JAUSTQ010000004">
    <property type="protein sequence ID" value="MDQ0159289.1"/>
    <property type="molecule type" value="Genomic_DNA"/>
</dbReference>
<dbReference type="Proteomes" id="UP001224359">
    <property type="component" value="Unassembled WGS sequence"/>
</dbReference>
<keyword evidence="1" id="KW-0472">Membrane</keyword>
<dbReference type="RefSeq" id="WP_306975650.1">
    <property type="nucleotide sequence ID" value="NZ_JAUSTQ010000004.1"/>
</dbReference>
<proteinExistence type="predicted"/>
<keyword evidence="3" id="KW-1185">Reference proteome</keyword>
<keyword evidence="1" id="KW-1133">Transmembrane helix</keyword>
<reference evidence="2 3" key="1">
    <citation type="submission" date="2023-07" db="EMBL/GenBank/DDBJ databases">
        <title>Genomic Encyclopedia of Type Strains, Phase IV (KMG-IV): sequencing the most valuable type-strain genomes for metagenomic binning, comparative biology and taxonomic classification.</title>
        <authorList>
            <person name="Goeker M."/>
        </authorList>
    </citation>
    <scope>NUCLEOTIDE SEQUENCE [LARGE SCALE GENOMIC DNA]</scope>
    <source>
        <strain evidence="2 3">DSM 16460</strain>
    </source>
</reference>
<dbReference type="Pfam" id="PF02325">
    <property type="entry name" value="CCB3_YggT"/>
    <property type="match status" value="1"/>
</dbReference>
<evidence type="ECO:0000313" key="3">
    <source>
        <dbReference type="Proteomes" id="UP001224359"/>
    </source>
</evidence>
<feature type="transmembrane region" description="Helical" evidence="1">
    <location>
        <begin position="66"/>
        <end position="91"/>
    </location>
</feature>
<name>A0ABT9VEG4_9BACI</name>
<comment type="caution">
    <text evidence="2">The sequence shown here is derived from an EMBL/GenBank/DDBJ whole genome shotgun (WGS) entry which is preliminary data.</text>
</comment>
<sequence>MKVMQYINQLINILVWIVQILLGLRIILKLFGASESAPFVEWIYQTSAPLLLPFEGIFPSKVLDGIYVIEFSAIFAVLVYTLVGHFLSSLVMNFSKRKNRPNDL</sequence>
<evidence type="ECO:0000313" key="2">
    <source>
        <dbReference type="EMBL" id="MDQ0159289.1"/>
    </source>
</evidence>
<feature type="transmembrane region" description="Helical" evidence="1">
    <location>
        <begin position="7"/>
        <end position="28"/>
    </location>
</feature>